<dbReference type="EMBL" id="CP039922">
    <property type="protein sequence ID" value="QCL93241.1"/>
    <property type="molecule type" value="Genomic_DNA"/>
</dbReference>
<protein>
    <submittedName>
        <fullName evidence="1">Uncharacterized protein</fullName>
    </submittedName>
</protein>
<sequence length="170" mass="17927">MFGQPAKYQNVPTKEKIPLLAAATTFVSQPWRTVFHPIGSLLPRLQEGNSMTRPIPRSILLLAAFSSLTLPAAASSDDAWKEFVADVQTACLAGAKDMIEDAKAVVDPVGSENYGLAILTGKAKLTGKSGSADATVSHICVYDKKTKAVELGSELAGDTLKVEIPGSTKP</sequence>
<dbReference type="AlphaFoldDB" id="A0A4D7Y8I5"/>
<evidence type="ECO:0000313" key="2">
    <source>
        <dbReference type="Proteomes" id="UP000298649"/>
    </source>
</evidence>
<organism evidence="1 2">
    <name type="scientific">Agrobacterium tumefaciens</name>
    <dbReference type="NCBI Taxonomy" id="358"/>
    <lineage>
        <taxon>Bacteria</taxon>
        <taxon>Pseudomonadati</taxon>
        <taxon>Pseudomonadota</taxon>
        <taxon>Alphaproteobacteria</taxon>
        <taxon>Hyphomicrobiales</taxon>
        <taxon>Rhizobiaceae</taxon>
        <taxon>Rhizobium/Agrobacterium group</taxon>
        <taxon>Agrobacterium</taxon>
        <taxon>Agrobacterium tumefaciens complex</taxon>
    </lineage>
</organism>
<gene>
    <name evidence="1" type="ORF">CFBP7129_02825</name>
</gene>
<name>A0A4D7Y8I5_AGRTU</name>
<accession>A0A4D7Y8I5</accession>
<dbReference type="Proteomes" id="UP000298649">
    <property type="component" value="Chromosome circular"/>
</dbReference>
<reference evidence="1 2" key="1">
    <citation type="submission" date="2019-04" db="EMBL/GenBank/DDBJ databases">
        <title>Complete genome sequence of Agrobacterium tumefaciens CFBP7129.</title>
        <authorList>
            <person name="Haryono M."/>
            <person name="Lin Y.-C."/>
            <person name="Lai E.-M."/>
            <person name="Kuo C.-H."/>
        </authorList>
    </citation>
    <scope>NUCLEOTIDE SEQUENCE [LARGE SCALE GENOMIC DNA]</scope>
    <source>
        <strain evidence="1 2">CFBP7129</strain>
    </source>
</reference>
<proteinExistence type="predicted"/>
<evidence type="ECO:0000313" key="1">
    <source>
        <dbReference type="EMBL" id="QCL93241.1"/>
    </source>
</evidence>